<comment type="caution">
    <text evidence="1">The sequence shown here is derived from an EMBL/GenBank/DDBJ whole genome shotgun (WGS) entry which is preliminary data.</text>
</comment>
<keyword evidence="2" id="KW-1185">Reference proteome</keyword>
<proteinExistence type="predicted"/>
<dbReference type="PANTHER" id="PTHR23290">
    <property type="entry name" value="RRNA N6-ADENOSINE-METHYLTRANSFERASE METTL5"/>
    <property type="match status" value="1"/>
</dbReference>
<sequence>MKSVDNMSLVSTYHPYPKLGLLEKERKRKENMKNKIRQERSILVVDSPRIDPTRAVKIRVLEPGQIVETVVLNPPFGTRRKCVDIDFLSSAMKVASQAVYSLHKTTTKGIFVAFMFLAEVRLSPLVSKEDNKTVHHQ</sequence>
<dbReference type="Gene3D" id="3.40.50.150">
    <property type="entry name" value="Vaccinia Virus protein VP39"/>
    <property type="match status" value="1"/>
</dbReference>
<dbReference type="EMBL" id="JACXVP010000007">
    <property type="protein sequence ID" value="KAG5598020.1"/>
    <property type="molecule type" value="Genomic_DNA"/>
</dbReference>
<dbReference type="InterPro" id="IPR051720">
    <property type="entry name" value="rRNA_MeTrfase/Polyamine_Synth"/>
</dbReference>
<accession>A0A9J5YFI8</accession>
<dbReference type="AlphaFoldDB" id="A0A9J5YFI8"/>
<dbReference type="OrthoDB" id="7848332at2759"/>
<gene>
    <name evidence="1" type="ORF">H5410_039252</name>
</gene>
<dbReference type="InterPro" id="IPR029063">
    <property type="entry name" value="SAM-dependent_MTases_sf"/>
</dbReference>
<protein>
    <submittedName>
        <fullName evidence="1">Uncharacterized protein</fullName>
    </submittedName>
</protein>
<reference evidence="1 2" key="1">
    <citation type="submission" date="2020-09" db="EMBL/GenBank/DDBJ databases">
        <title>De no assembly of potato wild relative species, Solanum commersonii.</title>
        <authorList>
            <person name="Cho K."/>
        </authorList>
    </citation>
    <scope>NUCLEOTIDE SEQUENCE [LARGE SCALE GENOMIC DNA]</scope>
    <source>
        <strain evidence="1">LZ3.2</strain>
        <tissue evidence="1">Leaf</tissue>
    </source>
</reference>
<evidence type="ECO:0000313" key="2">
    <source>
        <dbReference type="Proteomes" id="UP000824120"/>
    </source>
</evidence>
<dbReference type="GO" id="GO:0008988">
    <property type="term" value="F:rRNA (adenine-N6-)-methyltransferase activity"/>
    <property type="evidence" value="ECO:0007669"/>
    <property type="project" value="TreeGrafter"/>
</dbReference>
<dbReference type="Proteomes" id="UP000824120">
    <property type="component" value="Chromosome 7"/>
</dbReference>
<organism evidence="1 2">
    <name type="scientific">Solanum commersonii</name>
    <name type="common">Commerson's wild potato</name>
    <name type="synonym">Commerson's nightshade</name>
    <dbReference type="NCBI Taxonomy" id="4109"/>
    <lineage>
        <taxon>Eukaryota</taxon>
        <taxon>Viridiplantae</taxon>
        <taxon>Streptophyta</taxon>
        <taxon>Embryophyta</taxon>
        <taxon>Tracheophyta</taxon>
        <taxon>Spermatophyta</taxon>
        <taxon>Magnoliopsida</taxon>
        <taxon>eudicotyledons</taxon>
        <taxon>Gunneridae</taxon>
        <taxon>Pentapetalae</taxon>
        <taxon>asterids</taxon>
        <taxon>lamiids</taxon>
        <taxon>Solanales</taxon>
        <taxon>Solanaceae</taxon>
        <taxon>Solanoideae</taxon>
        <taxon>Solaneae</taxon>
        <taxon>Solanum</taxon>
    </lineage>
</organism>
<dbReference type="PANTHER" id="PTHR23290:SF0">
    <property type="entry name" value="RRNA N6-ADENOSINE-METHYLTRANSFERASE METTL5"/>
    <property type="match status" value="1"/>
</dbReference>
<evidence type="ECO:0000313" key="1">
    <source>
        <dbReference type="EMBL" id="KAG5598020.1"/>
    </source>
</evidence>
<name>A0A9J5YFI8_SOLCO</name>